<organism evidence="2 3">
    <name type="scientific">Calocera cornea HHB12733</name>
    <dbReference type="NCBI Taxonomy" id="1353952"/>
    <lineage>
        <taxon>Eukaryota</taxon>
        <taxon>Fungi</taxon>
        <taxon>Dikarya</taxon>
        <taxon>Basidiomycota</taxon>
        <taxon>Agaricomycotina</taxon>
        <taxon>Dacrymycetes</taxon>
        <taxon>Dacrymycetales</taxon>
        <taxon>Dacrymycetaceae</taxon>
        <taxon>Calocera</taxon>
    </lineage>
</organism>
<dbReference type="AlphaFoldDB" id="A0A165DUD7"/>
<accession>A0A165DUD7</accession>
<gene>
    <name evidence="2" type="ORF">CALCODRAFT_500992</name>
</gene>
<dbReference type="InParanoid" id="A0A165DUD7"/>
<evidence type="ECO:0000256" key="1">
    <source>
        <dbReference type="SAM" id="MobiDB-lite"/>
    </source>
</evidence>
<reference evidence="2 3" key="1">
    <citation type="journal article" date="2016" name="Mol. Biol. Evol.">
        <title>Comparative Genomics of Early-Diverging Mushroom-Forming Fungi Provides Insights into the Origins of Lignocellulose Decay Capabilities.</title>
        <authorList>
            <person name="Nagy L.G."/>
            <person name="Riley R."/>
            <person name="Tritt A."/>
            <person name="Adam C."/>
            <person name="Daum C."/>
            <person name="Floudas D."/>
            <person name="Sun H."/>
            <person name="Yadav J.S."/>
            <person name="Pangilinan J."/>
            <person name="Larsson K.H."/>
            <person name="Matsuura K."/>
            <person name="Barry K."/>
            <person name="Labutti K."/>
            <person name="Kuo R."/>
            <person name="Ohm R.A."/>
            <person name="Bhattacharya S.S."/>
            <person name="Shirouzu T."/>
            <person name="Yoshinaga Y."/>
            <person name="Martin F.M."/>
            <person name="Grigoriev I.V."/>
            <person name="Hibbett D.S."/>
        </authorList>
    </citation>
    <scope>NUCLEOTIDE SEQUENCE [LARGE SCALE GENOMIC DNA]</scope>
    <source>
        <strain evidence="2 3">HHB12733</strain>
    </source>
</reference>
<feature type="region of interest" description="Disordered" evidence="1">
    <location>
        <begin position="45"/>
        <end position="72"/>
    </location>
</feature>
<proteinExistence type="predicted"/>
<protein>
    <submittedName>
        <fullName evidence="2">Uncharacterized protein</fullName>
    </submittedName>
</protein>
<dbReference type="Proteomes" id="UP000076842">
    <property type="component" value="Unassembled WGS sequence"/>
</dbReference>
<feature type="compositionally biased region" description="Polar residues" evidence="1">
    <location>
        <begin position="56"/>
        <end position="72"/>
    </location>
</feature>
<evidence type="ECO:0000313" key="2">
    <source>
        <dbReference type="EMBL" id="KZT53563.1"/>
    </source>
</evidence>
<keyword evidence="3" id="KW-1185">Reference proteome</keyword>
<dbReference type="EMBL" id="KV424034">
    <property type="protein sequence ID" value="KZT53563.1"/>
    <property type="molecule type" value="Genomic_DNA"/>
</dbReference>
<evidence type="ECO:0000313" key="3">
    <source>
        <dbReference type="Proteomes" id="UP000076842"/>
    </source>
</evidence>
<sequence length="72" mass="8072">MDGPLAELKNMFKFVPVVRDVLQCLQAEADMLDLNLMRSLRLTHGQGQVKTPGDSPYSTATWQIDHSSMLQP</sequence>
<name>A0A165DUD7_9BASI</name>